<evidence type="ECO:0000313" key="4">
    <source>
        <dbReference type="EMBL" id="WWF01593.1"/>
    </source>
</evidence>
<dbReference type="EMBL" id="CP104311">
    <property type="protein sequence ID" value="WWF01593.1"/>
    <property type="molecule type" value="Genomic_DNA"/>
</dbReference>
<dbReference type="PANTHER" id="PTHR43384">
    <property type="entry name" value="SEPTUM SITE-DETERMINING PROTEIN MIND HOMOLOG, CHLOROPLASTIC-RELATED"/>
    <property type="match status" value="1"/>
</dbReference>
<feature type="domain" description="ArsA/GET3 Anion-transporting ATPase-like" evidence="3">
    <location>
        <begin position="126"/>
        <end position="162"/>
    </location>
</feature>
<keyword evidence="1" id="KW-0547">Nucleotide-binding</keyword>
<proteinExistence type="predicted"/>
<dbReference type="InterPro" id="IPR050625">
    <property type="entry name" value="ParA/MinD_ATPase"/>
</dbReference>
<dbReference type="InterPro" id="IPR025723">
    <property type="entry name" value="ArsA/GET3_ATPase-like"/>
</dbReference>
<dbReference type="NCBIfam" id="NF047398">
    <property type="entry name" value="AAA_KGGVGR"/>
    <property type="match status" value="1"/>
</dbReference>
<dbReference type="PANTHER" id="PTHR43384:SF6">
    <property type="entry name" value="SEPTUM SITE-DETERMINING PROTEIN MIND HOMOLOG, CHLOROPLASTIC"/>
    <property type="match status" value="1"/>
</dbReference>
<keyword evidence="5" id="KW-1185">Reference proteome</keyword>
<reference evidence="4 5" key="1">
    <citation type="submission" date="2022-09" db="EMBL/GenBank/DDBJ databases">
        <authorList>
            <person name="Giprobiosintez L."/>
        </authorList>
    </citation>
    <scope>NUCLEOTIDE SEQUENCE [LARGE SCALE GENOMIC DNA]</scope>
    <source>
        <strain evidence="5">VKPM-B-12549 (GBS-15)</strain>
    </source>
</reference>
<protein>
    <recommendedName>
        <fullName evidence="3">ArsA/GET3 Anion-transporting ATPase-like domain-containing protein</fullName>
    </recommendedName>
</protein>
<dbReference type="SUPFAM" id="SSF52540">
    <property type="entry name" value="P-loop containing nucleoside triphosphate hydrolases"/>
    <property type="match status" value="1"/>
</dbReference>
<evidence type="ECO:0000256" key="1">
    <source>
        <dbReference type="ARBA" id="ARBA00022741"/>
    </source>
</evidence>
<evidence type="ECO:0000313" key="5">
    <source>
        <dbReference type="Proteomes" id="UP001359308"/>
    </source>
</evidence>
<keyword evidence="2" id="KW-0067">ATP-binding</keyword>
<dbReference type="InterPro" id="IPR027417">
    <property type="entry name" value="P-loop_NTPase"/>
</dbReference>
<name>A0ABZ2F5N4_METCP</name>
<dbReference type="Proteomes" id="UP001359308">
    <property type="component" value="Chromosome"/>
</dbReference>
<gene>
    <name evidence="4" type="ORF">N4J17_14155</name>
</gene>
<dbReference type="Gene3D" id="3.40.50.300">
    <property type="entry name" value="P-loop containing nucleotide triphosphate hydrolases"/>
    <property type="match status" value="1"/>
</dbReference>
<evidence type="ECO:0000256" key="2">
    <source>
        <dbReference type="ARBA" id="ARBA00022840"/>
    </source>
</evidence>
<organism evidence="4 5">
    <name type="scientific">Methylococcus capsulatus</name>
    <dbReference type="NCBI Taxonomy" id="414"/>
    <lineage>
        <taxon>Bacteria</taxon>
        <taxon>Pseudomonadati</taxon>
        <taxon>Pseudomonadota</taxon>
        <taxon>Gammaproteobacteria</taxon>
        <taxon>Methylococcales</taxon>
        <taxon>Methylococcaceae</taxon>
        <taxon>Methylococcus</taxon>
    </lineage>
</organism>
<sequence>MTTFDQIVPAASEVLEAHRAQVEQLPWLVINRDLNGRVRFIVPERIEADDDARRQVEMLYQTLATRISPHAHPAESGILYEASRDEVCLGAASYPLEGFDNVWVVDRLATEGNWANIAPETEGAPRIVFFSIKGGVGRSTALAACAWKLAQLGKRLLVLDLDLESPGLSSSLLPQERQPMHGITDWLVEDLVDNADGVLDGMVATSGLSHDGEIHVVPAHGKNAGEYIAKLGRVWMPKVRSDGSRESWSARLQRLLQALEARIQPDIVLIDSRAGIDEVASSCVTDLGANMVLLFALDGSQTWSGYRILFDHWQRARVAECIRERLQIVAALVPELDPSAYLTDLRERAYDLFLETLYDEIPPADAEGWSFDLANELAPHMPWGVRWHRGFAALRTLHGRLAQIDDDEVRHVFGDLIGRIVRSLGWGDGYPKVIDGGVF</sequence>
<dbReference type="Pfam" id="PF02374">
    <property type="entry name" value="ArsA_ATPase"/>
    <property type="match status" value="1"/>
</dbReference>
<evidence type="ECO:0000259" key="3">
    <source>
        <dbReference type="Pfam" id="PF02374"/>
    </source>
</evidence>
<dbReference type="RefSeq" id="WP_198323841.1">
    <property type="nucleotide sequence ID" value="NZ_CP104311.1"/>
</dbReference>
<accession>A0ABZ2F5N4</accession>